<dbReference type="AlphaFoldDB" id="A0A4Z2GT55"/>
<proteinExistence type="predicted"/>
<reference evidence="1 2" key="1">
    <citation type="submission" date="2019-03" db="EMBL/GenBank/DDBJ databases">
        <title>First draft genome of Liparis tanakae, snailfish: a comprehensive survey of snailfish specific genes.</title>
        <authorList>
            <person name="Kim W."/>
            <person name="Song I."/>
            <person name="Jeong J.-H."/>
            <person name="Kim D."/>
            <person name="Kim S."/>
            <person name="Ryu S."/>
            <person name="Song J.Y."/>
            <person name="Lee S.K."/>
        </authorList>
    </citation>
    <scope>NUCLEOTIDE SEQUENCE [LARGE SCALE GENOMIC DNA]</scope>
    <source>
        <tissue evidence="1">Muscle</tissue>
    </source>
</reference>
<protein>
    <submittedName>
        <fullName evidence="1">Uncharacterized protein</fullName>
    </submittedName>
</protein>
<dbReference type="EMBL" id="SRLO01000445">
    <property type="protein sequence ID" value="TNN55784.1"/>
    <property type="molecule type" value="Genomic_DNA"/>
</dbReference>
<sequence length="168" mass="19471">MNRNWREALDSNRLVTLVQRSLKEGKEFFTFEHDVFSWRRLLERRGDTACSSIRLVSKPSSGRRTCCWGGPVRSASAPRSILLMWSSCRSSFTQRDSAAARWVINTGERRDTVSYEEQRRVCDASLPAVCRLRFTCPFSNSNILIFSWRFLKADNISTRKTRHADRGD</sequence>
<gene>
    <name evidence="1" type="ORF">EYF80_033956</name>
</gene>
<evidence type="ECO:0000313" key="2">
    <source>
        <dbReference type="Proteomes" id="UP000314294"/>
    </source>
</evidence>
<comment type="caution">
    <text evidence="1">The sequence shown here is derived from an EMBL/GenBank/DDBJ whole genome shotgun (WGS) entry which is preliminary data.</text>
</comment>
<evidence type="ECO:0000313" key="1">
    <source>
        <dbReference type="EMBL" id="TNN55784.1"/>
    </source>
</evidence>
<organism evidence="1 2">
    <name type="scientific">Liparis tanakae</name>
    <name type="common">Tanaka's snailfish</name>
    <dbReference type="NCBI Taxonomy" id="230148"/>
    <lineage>
        <taxon>Eukaryota</taxon>
        <taxon>Metazoa</taxon>
        <taxon>Chordata</taxon>
        <taxon>Craniata</taxon>
        <taxon>Vertebrata</taxon>
        <taxon>Euteleostomi</taxon>
        <taxon>Actinopterygii</taxon>
        <taxon>Neopterygii</taxon>
        <taxon>Teleostei</taxon>
        <taxon>Neoteleostei</taxon>
        <taxon>Acanthomorphata</taxon>
        <taxon>Eupercaria</taxon>
        <taxon>Perciformes</taxon>
        <taxon>Cottioidei</taxon>
        <taxon>Cottales</taxon>
        <taxon>Liparidae</taxon>
        <taxon>Liparis</taxon>
    </lineage>
</organism>
<keyword evidence="2" id="KW-1185">Reference proteome</keyword>
<accession>A0A4Z2GT55</accession>
<dbReference type="Proteomes" id="UP000314294">
    <property type="component" value="Unassembled WGS sequence"/>
</dbReference>
<name>A0A4Z2GT55_9TELE</name>